<dbReference type="RefSeq" id="WP_225817352.1">
    <property type="nucleotide sequence ID" value="NZ_BAAAWF010000008.1"/>
</dbReference>
<keyword evidence="2" id="KW-1185">Reference proteome</keyword>
<dbReference type="Proteomes" id="UP000585836">
    <property type="component" value="Unassembled WGS sequence"/>
</dbReference>
<accession>A0A7W9UQ05</accession>
<dbReference type="EMBL" id="JACHJK010000003">
    <property type="protein sequence ID" value="MBB5926895.1"/>
    <property type="molecule type" value="Genomic_DNA"/>
</dbReference>
<name>A0A7W9UQ05_9ACTN</name>
<comment type="caution">
    <text evidence="1">The sequence shown here is derived from an EMBL/GenBank/DDBJ whole genome shotgun (WGS) entry which is preliminary data.</text>
</comment>
<protein>
    <submittedName>
        <fullName evidence="1">Uncharacterized protein</fullName>
    </submittedName>
</protein>
<reference evidence="1 2" key="1">
    <citation type="submission" date="2020-08" db="EMBL/GenBank/DDBJ databases">
        <title>Genomic Encyclopedia of Type Strains, Phase III (KMG-III): the genomes of soil and plant-associated and newly described type strains.</title>
        <authorList>
            <person name="Whitman W."/>
        </authorList>
    </citation>
    <scope>NUCLEOTIDE SEQUENCE [LARGE SCALE GENOMIC DNA]</scope>
    <source>
        <strain evidence="1 2">CECT 3313</strain>
    </source>
</reference>
<evidence type="ECO:0000313" key="2">
    <source>
        <dbReference type="Proteomes" id="UP000585836"/>
    </source>
</evidence>
<sequence length="258" mass="29299">MKERPALAYNRDTLPFPENRVPRGRYPENWDDVDPARHPFAWDEKEEAHLRALVHEWVPPVLSGMEGRWQGEYWCESQVDAIIRERYGDWAQGWNWCYRHGGVIGSWVSGAGSVTTPEETADRVVGALLEWREWLERLAQRFVELAPPPEASPEERSWHLERACVRLVTSALDSGAEGGWHGQAARVLNWFLTTTGMEQAEAARAVDAAIGGRFRSWVAPGPGVIESVGEDLAVGLTGRAPYRDHRQWAALEEFHDRH</sequence>
<gene>
    <name evidence="1" type="ORF">FHS34_002351</name>
</gene>
<organism evidence="1 2">
    <name type="scientific">Streptomyces echinatus</name>
    <dbReference type="NCBI Taxonomy" id="67293"/>
    <lineage>
        <taxon>Bacteria</taxon>
        <taxon>Bacillati</taxon>
        <taxon>Actinomycetota</taxon>
        <taxon>Actinomycetes</taxon>
        <taxon>Kitasatosporales</taxon>
        <taxon>Streptomycetaceae</taxon>
        <taxon>Streptomyces</taxon>
    </lineage>
</organism>
<dbReference type="AlphaFoldDB" id="A0A7W9UQ05"/>
<evidence type="ECO:0000313" key="1">
    <source>
        <dbReference type="EMBL" id="MBB5926895.1"/>
    </source>
</evidence>
<proteinExistence type="predicted"/>